<evidence type="ECO:0000313" key="1">
    <source>
        <dbReference type="EMBL" id="GAA2093099.1"/>
    </source>
</evidence>
<organism evidence="1 2">
    <name type="scientific">Kitasatospora saccharophila</name>
    <dbReference type="NCBI Taxonomy" id="407973"/>
    <lineage>
        <taxon>Bacteria</taxon>
        <taxon>Bacillati</taxon>
        <taxon>Actinomycetota</taxon>
        <taxon>Actinomycetes</taxon>
        <taxon>Kitasatosporales</taxon>
        <taxon>Streptomycetaceae</taxon>
        <taxon>Kitasatospora</taxon>
    </lineage>
</organism>
<keyword evidence="2" id="KW-1185">Reference proteome</keyword>
<dbReference type="RefSeq" id="WP_344551528.1">
    <property type="nucleotide sequence ID" value="NZ_BAAANS010000010.1"/>
</dbReference>
<gene>
    <name evidence="1" type="ORF">GCM10009759_19300</name>
</gene>
<protein>
    <submittedName>
        <fullName evidence="1">DUF6086 family protein</fullName>
    </submittedName>
</protein>
<dbReference type="Pfam" id="PF19564">
    <property type="entry name" value="DUF6086"/>
    <property type="match status" value="1"/>
</dbReference>
<dbReference type="EMBL" id="BAAANS010000010">
    <property type="protein sequence ID" value="GAA2093099.1"/>
    <property type="molecule type" value="Genomic_DNA"/>
</dbReference>
<sequence length="136" mass="14918">MSQYYELNGKTVWNPSMGASGLFLRQVEVFEEVLGLPSGILPMENDETDIDPAAFDAFLHALLTRYRATAHDIIRTLSEGFTATALALALKAGLDVRWAETAPTPVPAWPALAPPHFGSVDELLRHAQDLTRKMPS</sequence>
<comment type="caution">
    <text evidence="1">The sequence shown here is derived from an EMBL/GenBank/DDBJ whole genome shotgun (WGS) entry which is preliminary data.</text>
</comment>
<accession>A0ABP5I6M5</accession>
<name>A0ABP5I6M5_9ACTN</name>
<proteinExistence type="predicted"/>
<evidence type="ECO:0000313" key="2">
    <source>
        <dbReference type="Proteomes" id="UP001500897"/>
    </source>
</evidence>
<dbReference type="Proteomes" id="UP001500897">
    <property type="component" value="Unassembled WGS sequence"/>
</dbReference>
<dbReference type="InterPro" id="IPR045732">
    <property type="entry name" value="DUF6086"/>
</dbReference>
<reference evidence="2" key="1">
    <citation type="journal article" date="2019" name="Int. J. Syst. Evol. Microbiol.">
        <title>The Global Catalogue of Microorganisms (GCM) 10K type strain sequencing project: providing services to taxonomists for standard genome sequencing and annotation.</title>
        <authorList>
            <consortium name="The Broad Institute Genomics Platform"/>
            <consortium name="The Broad Institute Genome Sequencing Center for Infectious Disease"/>
            <person name="Wu L."/>
            <person name="Ma J."/>
        </authorList>
    </citation>
    <scope>NUCLEOTIDE SEQUENCE [LARGE SCALE GENOMIC DNA]</scope>
    <source>
        <strain evidence="2">JCM 14559</strain>
    </source>
</reference>